<comment type="function">
    <text evidence="1 7">Assembles around the rod to form the L-ring and probably protects the motor/basal body from shearing forces during rotation.</text>
</comment>
<sequence>MKHHLIAASAIAAIAFSAPASAGLFGKKADPMADPAFQATLAPAEMTAPERPNGAIFQASAGYSPLVNGARAANVGDIITILLVERTQASKSNSANTDRSGSIGLNPPTTGPFSKIFSASDVGASGTQGFKGKGDAAQSNALSGEITVTVSKVYSNGTMLVRGQKQLTLNRGDEYVQVSGLVRQADVGPDNRVLSTRVADARITYSGKGEIARASRQGWLQRFFSMVSPF</sequence>
<keyword evidence="3 9" id="KW-0732">Signal</keyword>
<feature type="compositionally biased region" description="Polar residues" evidence="8">
    <location>
        <begin position="90"/>
        <end position="100"/>
    </location>
</feature>
<keyword evidence="10" id="KW-0966">Cell projection</keyword>
<dbReference type="PRINTS" id="PR01008">
    <property type="entry name" value="FLGLRINGFLGH"/>
</dbReference>
<dbReference type="Pfam" id="PF02107">
    <property type="entry name" value="FlgH"/>
    <property type="match status" value="1"/>
</dbReference>
<comment type="subcellular location">
    <subcellularLocation>
        <location evidence="7">Cell outer membrane</location>
    </subcellularLocation>
    <subcellularLocation>
        <location evidence="7">Bacterial flagellum basal body</location>
    </subcellularLocation>
</comment>
<evidence type="ECO:0000256" key="8">
    <source>
        <dbReference type="SAM" id="MobiDB-lite"/>
    </source>
</evidence>
<evidence type="ECO:0000256" key="3">
    <source>
        <dbReference type="ARBA" id="ARBA00022729"/>
    </source>
</evidence>
<evidence type="ECO:0000256" key="5">
    <source>
        <dbReference type="ARBA" id="ARBA00023143"/>
    </source>
</evidence>
<reference evidence="10 11" key="1">
    <citation type="submission" date="2020-08" db="EMBL/GenBank/DDBJ databases">
        <title>Exploring microbial biodiversity for novel pathways involved in the catabolism of aromatic compounds derived from lignin.</title>
        <authorList>
            <person name="Elkins J."/>
        </authorList>
    </citation>
    <scope>NUCLEOTIDE SEQUENCE [LARGE SCALE GENOMIC DNA]</scope>
    <source>
        <strain evidence="10 11">B1D3A</strain>
    </source>
</reference>
<keyword evidence="11" id="KW-1185">Reference proteome</keyword>
<evidence type="ECO:0000313" key="10">
    <source>
        <dbReference type="EMBL" id="MBB5985285.1"/>
    </source>
</evidence>
<feature type="region of interest" description="Disordered" evidence="8">
    <location>
        <begin position="90"/>
        <end position="109"/>
    </location>
</feature>
<keyword evidence="10" id="KW-0969">Cilium</keyword>
<evidence type="ECO:0000256" key="1">
    <source>
        <dbReference type="ARBA" id="ARBA00002591"/>
    </source>
</evidence>
<dbReference type="PANTHER" id="PTHR34933:SF1">
    <property type="entry name" value="FLAGELLAR L-RING PROTEIN"/>
    <property type="match status" value="1"/>
</dbReference>
<keyword evidence="5 7" id="KW-0975">Bacterial flagellum</keyword>
<protein>
    <recommendedName>
        <fullName evidence="7">Flagellar L-ring protein</fullName>
    </recommendedName>
    <alternativeName>
        <fullName evidence="7">Basal body L-ring protein</fullName>
    </alternativeName>
</protein>
<organism evidence="10 11">
    <name type="scientific">Sphingobium lignivorans</name>
    <dbReference type="NCBI Taxonomy" id="2735886"/>
    <lineage>
        <taxon>Bacteria</taxon>
        <taxon>Pseudomonadati</taxon>
        <taxon>Pseudomonadota</taxon>
        <taxon>Alphaproteobacteria</taxon>
        <taxon>Sphingomonadales</taxon>
        <taxon>Sphingomonadaceae</taxon>
        <taxon>Sphingobium</taxon>
    </lineage>
</organism>
<evidence type="ECO:0000256" key="6">
    <source>
        <dbReference type="ARBA" id="ARBA00023237"/>
    </source>
</evidence>
<name>A0ABR6NDD2_9SPHN</name>
<gene>
    <name evidence="7" type="primary">flgH</name>
    <name evidence="10" type="ORF">HNP60_001259</name>
</gene>
<dbReference type="HAMAP" id="MF_00415">
    <property type="entry name" value="FlgH"/>
    <property type="match status" value="1"/>
</dbReference>
<evidence type="ECO:0000256" key="9">
    <source>
        <dbReference type="SAM" id="SignalP"/>
    </source>
</evidence>
<comment type="subunit">
    <text evidence="7">The basal body constitutes a major portion of the flagellar organelle and consists of four rings (L,P,S, and M) mounted on a central rod.</text>
</comment>
<proteinExistence type="inferred from homology"/>
<evidence type="ECO:0000313" key="11">
    <source>
        <dbReference type="Proteomes" id="UP001138540"/>
    </source>
</evidence>
<keyword evidence="4 7" id="KW-0472">Membrane</keyword>
<evidence type="ECO:0000256" key="7">
    <source>
        <dbReference type="HAMAP-Rule" id="MF_00415"/>
    </source>
</evidence>
<dbReference type="PANTHER" id="PTHR34933">
    <property type="entry name" value="FLAGELLAR L-RING PROTEIN"/>
    <property type="match status" value="1"/>
</dbReference>
<accession>A0ABR6NDD2</accession>
<dbReference type="InterPro" id="IPR000527">
    <property type="entry name" value="Flag_Lring"/>
</dbReference>
<dbReference type="EMBL" id="JACHKA010000001">
    <property type="protein sequence ID" value="MBB5985285.1"/>
    <property type="molecule type" value="Genomic_DNA"/>
</dbReference>
<feature type="chain" id="PRO_5046461522" description="Flagellar L-ring protein" evidence="9">
    <location>
        <begin position="23"/>
        <end position="230"/>
    </location>
</feature>
<evidence type="ECO:0000256" key="2">
    <source>
        <dbReference type="ARBA" id="ARBA00006929"/>
    </source>
</evidence>
<keyword evidence="10" id="KW-0282">Flagellum</keyword>
<dbReference type="RefSeq" id="WP_184151464.1">
    <property type="nucleotide sequence ID" value="NZ_JACHKA010000001.1"/>
</dbReference>
<evidence type="ECO:0000256" key="4">
    <source>
        <dbReference type="ARBA" id="ARBA00023136"/>
    </source>
</evidence>
<dbReference type="Proteomes" id="UP001138540">
    <property type="component" value="Unassembled WGS sequence"/>
</dbReference>
<feature type="signal peptide" evidence="9">
    <location>
        <begin position="1"/>
        <end position="22"/>
    </location>
</feature>
<keyword evidence="6 7" id="KW-0998">Cell outer membrane</keyword>
<comment type="caution">
    <text evidence="10">The sequence shown here is derived from an EMBL/GenBank/DDBJ whole genome shotgun (WGS) entry which is preliminary data.</text>
</comment>
<comment type="similarity">
    <text evidence="2 7">Belongs to the FlgH family.</text>
</comment>